<dbReference type="OrthoDB" id="1277691at2759"/>
<dbReference type="KEGG" id="rsz:108850142"/>
<comment type="similarity">
    <text evidence="2 6">Belongs to the BI1 family.</text>
</comment>
<protein>
    <submittedName>
        <fullName evidence="8">Bax inhibitor 1-like</fullName>
    </submittedName>
</protein>
<reference evidence="7" key="1">
    <citation type="journal article" date="2019" name="Database">
        <title>The radish genome database (RadishGD): an integrated information resource for radish genomics.</title>
        <authorList>
            <person name="Yu H.J."/>
            <person name="Baek S."/>
            <person name="Lee Y.J."/>
            <person name="Cho A."/>
            <person name="Mun J.H."/>
        </authorList>
    </citation>
    <scope>NUCLEOTIDE SEQUENCE [LARGE SCALE GENOMIC DNA]</scope>
    <source>
        <strain evidence="7">cv. WK10039</strain>
    </source>
</reference>
<feature type="transmembrane region" description="Helical" evidence="6">
    <location>
        <begin position="21"/>
        <end position="38"/>
    </location>
</feature>
<sequence length="232" mass="25781">MQEAFSSNDYLRELSPPMQFLLKRVYVTLLCALLAFAFGSYLHMLWNVGGIVTSLGFFGGVHLLRFTTPNEQSSKRLSLLFLSALLKGASIGPMIELAIEVDASFVVTACVATAVPFACFATASMLTRRREYLYLGGVLSSLVSILWWLQFSSSITHGSASVFIFNLELYFALFIFVGCIVVDTHMIIEKSHGGDMDYVGHSLTFFTKLIEVLVFSFFIVSSSFLESFVDFT</sequence>
<evidence type="ECO:0000313" key="7">
    <source>
        <dbReference type="Proteomes" id="UP000504610"/>
    </source>
</evidence>
<keyword evidence="5 6" id="KW-0472">Membrane</keyword>
<dbReference type="AlphaFoldDB" id="A0A6J0N3I8"/>
<dbReference type="RefSeq" id="XP_018479222.1">
    <property type="nucleotide sequence ID" value="XM_018623720.1"/>
</dbReference>
<dbReference type="GO" id="GO:0016020">
    <property type="term" value="C:membrane"/>
    <property type="evidence" value="ECO:0007669"/>
    <property type="project" value="UniProtKB-SubCell"/>
</dbReference>
<evidence type="ECO:0000256" key="5">
    <source>
        <dbReference type="ARBA" id="ARBA00023136"/>
    </source>
</evidence>
<accession>A0A6J0N3I8</accession>
<evidence type="ECO:0000256" key="4">
    <source>
        <dbReference type="ARBA" id="ARBA00022989"/>
    </source>
</evidence>
<feature type="transmembrane region" description="Helical" evidence="6">
    <location>
        <begin position="44"/>
        <end position="65"/>
    </location>
</feature>
<feature type="transmembrane region" description="Helical" evidence="6">
    <location>
        <begin position="169"/>
        <end position="188"/>
    </location>
</feature>
<dbReference type="PANTHER" id="PTHR23291">
    <property type="entry name" value="BAX INHIBITOR-RELATED"/>
    <property type="match status" value="1"/>
</dbReference>
<proteinExistence type="inferred from homology"/>
<feature type="transmembrane region" description="Helical" evidence="6">
    <location>
        <begin position="132"/>
        <end position="149"/>
    </location>
</feature>
<evidence type="ECO:0000256" key="2">
    <source>
        <dbReference type="ARBA" id="ARBA00010350"/>
    </source>
</evidence>
<dbReference type="Proteomes" id="UP000504610">
    <property type="component" value="Chromosome 4"/>
</dbReference>
<feature type="transmembrane region" description="Helical" evidence="6">
    <location>
        <begin position="209"/>
        <end position="229"/>
    </location>
</feature>
<evidence type="ECO:0000256" key="3">
    <source>
        <dbReference type="ARBA" id="ARBA00022692"/>
    </source>
</evidence>
<evidence type="ECO:0000256" key="1">
    <source>
        <dbReference type="ARBA" id="ARBA00004141"/>
    </source>
</evidence>
<comment type="subcellular location">
    <subcellularLocation>
        <location evidence="1">Membrane</location>
        <topology evidence="1">Multi-pass membrane protein</topology>
    </subcellularLocation>
</comment>
<evidence type="ECO:0000313" key="8">
    <source>
        <dbReference type="RefSeq" id="XP_018479222.1"/>
    </source>
</evidence>
<dbReference type="Pfam" id="PF01027">
    <property type="entry name" value="Bax1-I"/>
    <property type="match status" value="1"/>
</dbReference>
<dbReference type="InterPro" id="IPR006214">
    <property type="entry name" value="Bax_inhibitor_1-related"/>
</dbReference>
<feature type="transmembrane region" description="Helical" evidence="6">
    <location>
        <begin position="105"/>
        <end position="125"/>
    </location>
</feature>
<reference evidence="8" key="2">
    <citation type="submission" date="2025-08" db="UniProtKB">
        <authorList>
            <consortium name="RefSeq"/>
        </authorList>
    </citation>
    <scope>IDENTIFICATION</scope>
    <source>
        <tissue evidence="8">Leaf</tissue>
    </source>
</reference>
<dbReference type="GeneID" id="108850142"/>
<keyword evidence="3 6" id="KW-0812">Transmembrane</keyword>
<keyword evidence="4 6" id="KW-1133">Transmembrane helix</keyword>
<feature type="transmembrane region" description="Helical" evidence="6">
    <location>
        <begin position="77"/>
        <end position="99"/>
    </location>
</feature>
<name>A0A6J0N3I8_RAPSA</name>
<organism evidence="7 8">
    <name type="scientific">Raphanus sativus</name>
    <name type="common">Radish</name>
    <name type="synonym">Raphanus raphanistrum var. sativus</name>
    <dbReference type="NCBI Taxonomy" id="3726"/>
    <lineage>
        <taxon>Eukaryota</taxon>
        <taxon>Viridiplantae</taxon>
        <taxon>Streptophyta</taxon>
        <taxon>Embryophyta</taxon>
        <taxon>Tracheophyta</taxon>
        <taxon>Spermatophyta</taxon>
        <taxon>Magnoliopsida</taxon>
        <taxon>eudicotyledons</taxon>
        <taxon>Gunneridae</taxon>
        <taxon>Pentapetalae</taxon>
        <taxon>rosids</taxon>
        <taxon>malvids</taxon>
        <taxon>Brassicales</taxon>
        <taxon>Brassicaceae</taxon>
        <taxon>Brassiceae</taxon>
        <taxon>Raphanus</taxon>
    </lineage>
</organism>
<dbReference type="PANTHER" id="PTHR23291:SF32">
    <property type="entry name" value="BAX INHIBITOR 1"/>
    <property type="match status" value="1"/>
</dbReference>
<keyword evidence="7" id="KW-1185">Reference proteome</keyword>
<gene>
    <name evidence="8" type="primary">LOC108850142</name>
</gene>
<evidence type="ECO:0000256" key="6">
    <source>
        <dbReference type="RuleBase" id="RU004379"/>
    </source>
</evidence>